<keyword evidence="2" id="KW-0732">Signal</keyword>
<dbReference type="STRING" id="767434.Fraau_0101"/>
<feature type="signal peptide" evidence="2">
    <location>
        <begin position="1"/>
        <end position="26"/>
    </location>
</feature>
<reference evidence="3" key="1">
    <citation type="submission" date="2012-02" db="EMBL/GenBank/DDBJ databases">
        <title>The complete genome of Frateuria aurantia DSM 6220.</title>
        <authorList>
            <consortium name="US DOE Joint Genome Institute (JGI-PGF)"/>
            <person name="Lucas S."/>
            <person name="Copeland A."/>
            <person name="Lapidus A."/>
            <person name="Glavina del Rio T."/>
            <person name="Dalin E."/>
            <person name="Tice H."/>
            <person name="Bruce D."/>
            <person name="Goodwin L."/>
            <person name="Pitluck S."/>
            <person name="Peters L."/>
            <person name="Ovchinnikova G."/>
            <person name="Teshima H."/>
            <person name="Kyrpides N."/>
            <person name="Mavromatis K."/>
            <person name="Ivanova N."/>
            <person name="Brettin T."/>
            <person name="Detter J.C."/>
            <person name="Han C."/>
            <person name="Larimer F."/>
            <person name="Land M."/>
            <person name="Hauser L."/>
            <person name="Markowitz V."/>
            <person name="Cheng J.-F."/>
            <person name="Hugenholtz P."/>
            <person name="Woyke T."/>
            <person name="Wu D."/>
            <person name="Brambilla E."/>
            <person name="Klenk H.-P."/>
            <person name="Eisen J.A."/>
        </authorList>
    </citation>
    <scope>NUCLEOTIDE SEQUENCE</scope>
    <source>
        <strain evidence="3">DSM 6220</strain>
    </source>
</reference>
<feature type="region of interest" description="Disordered" evidence="1">
    <location>
        <begin position="347"/>
        <end position="381"/>
    </location>
</feature>
<accession>H8KZU0</accession>
<feature type="compositionally biased region" description="Low complexity" evidence="1">
    <location>
        <begin position="363"/>
        <end position="374"/>
    </location>
</feature>
<evidence type="ECO:0000313" key="3">
    <source>
        <dbReference type="EMBL" id="AFC84601.1"/>
    </source>
</evidence>
<dbReference type="Pfam" id="PF01963">
    <property type="entry name" value="TraB_PrgY_gumN"/>
    <property type="match status" value="1"/>
</dbReference>
<feature type="chain" id="PRO_5003614079" description="GumN protein" evidence="2">
    <location>
        <begin position="27"/>
        <end position="381"/>
    </location>
</feature>
<organism evidence="3 4">
    <name type="scientific">Frateuria aurantia (strain ATCC 33424 / DSM 6220 / KCTC 2777 / LMG 1558 / NBRC 3245 / NCIMB 13370)</name>
    <name type="common">Acetobacter aurantius</name>
    <dbReference type="NCBI Taxonomy" id="767434"/>
    <lineage>
        <taxon>Bacteria</taxon>
        <taxon>Pseudomonadati</taxon>
        <taxon>Pseudomonadota</taxon>
        <taxon>Gammaproteobacteria</taxon>
        <taxon>Lysobacterales</taxon>
        <taxon>Rhodanobacteraceae</taxon>
        <taxon>Frateuria</taxon>
    </lineage>
</organism>
<evidence type="ECO:0000256" key="1">
    <source>
        <dbReference type="SAM" id="MobiDB-lite"/>
    </source>
</evidence>
<feature type="compositionally biased region" description="Pro residues" evidence="1">
    <location>
        <begin position="353"/>
        <end position="362"/>
    </location>
</feature>
<name>H8KZU0_FRAAD</name>
<dbReference type="HOGENOM" id="CLU_073326_0_0_6"/>
<dbReference type="AlphaFoldDB" id="H8KZU0"/>
<evidence type="ECO:0000313" key="4">
    <source>
        <dbReference type="Proteomes" id="UP000005234"/>
    </source>
</evidence>
<protein>
    <recommendedName>
        <fullName evidence="5">GumN protein</fullName>
    </recommendedName>
</protein>
<proteinExistence type="predicted"/>
<keyword evidence="4" id="KW-1185">Reference proteome</keyword>
<dbReference type="Proteomes" id="UP000005234">
    <property type="component" value="Chromosome"/>
</dbReference>
<evidence type="ECO:0000256" key="2">
    <source>
        <dbReference type="SAM" id="SignalP"/>
    </source>
</evidence>
<gene>
    <name evidence="3" type="ordered locus">Fraau_0101</name>
</gene>
<dbReference type="EMBL" id="CP003350">
    <property type="protein sequence ID" value="AFC84601.1"/>
    <property type="molecule type" value="Genomic_DNA"/>
</dbReference>
<dbReference type="KEGG" id="fau:Fraau_0101"/>
<dbReference type="eggNOG" id="COG3735">
    <property type="taxonomic scope" value="Bacteria"/>
</dbReference>
<sequence length="381" mass="41364">MGRIGTRGAWWRGGLMACLAVTVASALPLSAQTPTPAVSRQSAATLVPIQVTGTQSGPGLWRVSKPGHVLWILGTTSPLPQHMQWQSQEVASALARSQVLLDPPGVKMKLDTGFFGKLWLLPSLIGVRNNPDGQTLRDVVAPQDYARWQILKSRYLGDSDKVERWRPLFAAYQLYRKALAAHGLDNSGGVLAEIRRLALADHLQRLPTKTLVLIEQPRHLVKTFKRSDLDDRQCFAQTLANLDVDMQTLRQRAGAWAAGDIEGLQAAYAHDERVTCMDVISEAGFLKQQGLDDLPARQRQHWLQVTRDALEHHAGVFATLPMDLLLASPSPYLEGLRAAGYRIEAPDAAEPAPASPPPPPRTAPTGAVPAGAPARSGSVAQ</sequence>
<dbReference type="InterPro" id="IPR002816">
    <property type="entry name" value="TraB/PrgY/GumN_fam"/>
</dbReference>
<dbReference type="RefSeq" id="WP_014401607.1">
    <property type="nucleotide sequence ID" value="NC_017033.1"/>
</dbReference>
<evidence type="ECO:0008006" key="5">
    <source>
        <dbReference type="Google" id="ProtNLM"/>
    </source>
</evidence>
<dbReference type="CDD" id="cd14788">
    <property type="entry name" value="GumN"/>
    <property type="match status" value="1"/>
</dbReference>